<organism evidence="3 4">
    <name type="scientific">Tetrahymena thermophila (strain SB210)</name>
    <dbReference type="NCBI Taxonomy" id="312017"/>
    <lineage>
        <taxon>Eukaryota</taxon>
        <taxon>Sar</taxon>
        <taxon>Alveolata</taxon>
        <taxon>Ciliophora</taxon>
        <taxon>Intramacronucleata</taxon>
        <taxon>Oligohymenophorea</taxon>
        <taxon>Hymenostomatida</taxon>
        <taxon>Tetrahymenina</taxon>
        <taxon>Tetrahymenidae</taxon>
        <taxon>Tetrahymena</taxon>
    </lineage>
</organism>
<sequence length="521" mass="59557">MVLKKILLCLSILLILAHSQTLHSKKTMYKLLSSSNVEEAMQELCPFPGYYGNYCPQDIPATFKRQLQQGIPNMPSGVGASFDISTGELKLPAIQLSYSKEPNQQSIYTDPISNNQFVIADETDVFQFDSGDDIRIFKNEFELTNIWLDATQNGQWLGGEYSSSKDLIDVFERFFRGNQHTSIAQLLKNVVRISFKTENNLKLNRFAQRAIDSLPEDYQEDIYNEFLNAWGTHIAVDTLIGGMIEKQTIFKDCVFFTPQLSGGISEEQIVQALRNELHGNEAEGFFTARRQVTLDHKFGGNPEDSANWEQTISKNPALLKINRFLSWEYLTENPQVRANLSQAITRRIDSMKQRQESYQAQVREQRRLERVGPRTAWAIQGNGQCYTNLPPNFQIRRQFQLQAAEVCLNSRDANWLQCTSGPQNTYDEFMHEVRYERDQEGRYRAIMHNPVAEFPGGQNELDGSFVDRGCSIAQHYRDAVYSGLDQTPPNETYIKMVCTDCHPDVYNTPSGIIFQCSCPAF</sequence>
<reference evidence="4" key="1">
    <citation type="journal article" date="2006" name="PLoS Biol.">
        <title>Macronuclear genome sequence of the ciliate Tetrahymena thermophila, a model eukaryote.</title>
        <authorList>
            <person name="Eisen J.A."/>
            <person name="Coyne R.S."/>
            <person name="Wu M."/>
            <person name="Wu D."/>
            <person name="Thiagarajan M."/>
            <person name="Wortman J.R."/>
            <person name="Badger J.H."/>
            <person name="Ren Q."/>
            <person name="Amedeo P."/>
            <person name="Jones K.M."/>
            <person name="Tallon L.J."/>
            <person name="Delcher A.L."/>
            <person name="Salzberg S.L."/>
            <person name="Silva J.C."/>
            <person name="Haas B.J."/>
            <person name="Majoros W.H."/>
            <person name="Farzad M."/>
            <person name="Carlton J.M."/>
            <person name="Smith R.K. Jr."/>
            <person name="Garg J."/>
            <person name="Pearlman R.E."/>
            <person name="Karrer K.M."/>
            <person name="Sun L."/>
            <person name="Manning G."/>
            <person name="Elde N.C."/>
            <person name="Turkewitz A.P."/>
            <person name="Asai D.J."/>
            <person name="Wilkes D.E."/>
            <person name="Wang Y."/>
            <person name="Cai H."/>
            <person name="Collins K."/>
            <person name="Stewart B.A."/>
            <person name="Lee S.R."/>
            <person name="Wilamowska K."/>
            <person name="Weinberg Z."/>
            <person name="Ruzzo W.L."/>
            <person name="Wloga D."/>
            <person name="Gaertig J."/>
            <person name="Frankel J."/>
            <person name="Tsao C.-C."/>
            <person name="Gorovsky M.A."/>
            <person name="Keeling P.J."/>
            <person name="Waller R.F."/>
            <person name="Patron N.J."/>
            <person name="Cherry J.M."/>
            <person name="Stover N.A."/>
            <person name="Krieger C.J."/>
            <person name="del Toro C."/>
            <person name="Ryder H.F."/>
            <person name="Williamson S.C."/>
            <person name="Barbeau R.A."/>
            <person name="Hamilton E.P."/>
            <person name="Orias E."/>
        </authorList>
    </citation>
    <scope>NUCLEOTIDE SEQUENCE [LARGE SCALE GENOMIC DNA]</scope>
    <source>
        <strain evidence="4">SB210</strain>
    </source>
</reference>
<evidence type="ECO:0000256" key="1">
    <source>
        <dbReference type="SAM" id="SignalP"/>
    </source>
</evidence>
<dbReference type="OrthoDB" id="1366754at2759"/>
<dbReference type="AlphaFoldDB" id="Q23U46"/>
<dbReference type="RefSeq" id="XP_001020343.2">
    <property type="nucleotide sequence ID" value="XM_001020343.2"/>
</dbReference>
<name>Q23U46_TETTS</name>
<feature type="chain" id="PRO_5004201853" evidence="1">
    <location>
        <begin position="20"/>
        <end position="521"/>
    </location>
</feature>
<keyword evidence="1" id="KW-0732">Signal</keyword>
<protein>
    <submittedName>
        <fullName evidence="3">MAC/perforin domain protein</fullName>
    </submittedName>
</protein>
<dbReference type="PROSITE" id="PS51412">
    <property type="entry name" value="MACPF_2"/>
    <property type="match status" value="1"/>
</dbReference>
<keyword evidence="4" id="KW-1185">Reference proteome</keyword>
<accession>Q23U46</accession>
<dbReference type="Pfam" id="PF01823">
    <property type="entry name" value="MACPF"/>
    <property type="match status" value="1"/>
</dbReference>
<dbReference type="GeneID" id="7837402"/>
<dbReference type="HOGENOM" id="CLU_022058_0_0_1"/>
<dbReference type="KEGG" id="tet:TTHERM_00894480"/>
<feature type="domain" description="MACPF" evidence="2">
    <location>
        <begin position="61"/>
        <end position="355"/>
    </location>
</feature>
<dbReference type="Proteomes" id="UP000009168">
    <property type="component" value="Unassembled WGS sequence"/>
</dbReference>
<dbReference type="InParanoid" id="Q23U46"/>
<proteinExistence type="predicted"/>
<dbReference type="EMBL" id="GG662629">
    <property type="protein sequence ID" value="EAS00098.2"/>
    <property type="molecule type" value="Genomic_DNA"/>
</dbReference>
<evidence type="ECO:0000313" key="3">
    <source>
        <dbReference type="EMBL" id="EAS00098.2"/>
    </source>
</evidence>
<evidence type="ECO:0000259" key="2">
    <source>
        <dbReference type="PROSITE" id="PS51412"/>
    </source>
</evidence>
<feature type="signal peptide" evidence="1">
    <location>
        <begin position="1"/>
        <end position="19"/>
    </location>
</feature>
<evidence type="ECO:0000313" key="4">
    <source>
        <dbReference type="Proteomes" id="UP000009168"/>
    </source>
</evidence>
<dbReference type="InterPro" id="IPR020864">
    <property type="entry name" value="MACPF"/>
</dbReference>
<gene>
    <name evidence="3" type="ORF">TTHERM_00894480</name>
</gene>